<feature type="transmembrane region" description="Helical" evidence="2">
    <location>
        <begin position="6"/>
        <end position="25"/>
    </location>
</feature>
<evidence type="ECO:0000313" key="4">
    <source>
        <dbReference type="Proteomes" id="UP001595645"/>
    </source>
</evidence>
<sequence length="120" mass="13412">MTRKLMLLLELVLAVLGVAWLVLFLRDRESLVPLPACGVCASGTRPGFGQGPAVLPRQRRQQATYVRTSPASRLDRGETTRDPREQVIQPGDPDSKILISQHKLDRPPAHNHKVLLEYLL</sequence>
<comment type="caution">
    <text evidence="3">The sequence shown here is derived from an EMBL/GenBank/DDBJ whole genome shotgun (WGS) entry which is preliminary data.</text>
</comment>
<keyword evidence="2" id="KW-0472">Membrane</keyword>
<evidence type="ECO:0000313" key="3">
    <source>
        <dbReference type="EMBL" id="MFC3448552.1"/>
    </source>
</evidence>
<proteinExistence type="predicted"/>
<dbReference type="RefSeq" id="WP_378237222.1">
    <property type="nucleotide sequence ID" value="NZ_JBHRWK010000007.1"/>
</dbReference>
<keyword evidence="4" id="KW-1185">Reference proteome</keyword>
<dbReference type="EMBL" id="JBHRWK010000007">
    <property type="protein sequence ID" value="MFC3448552.1"/>
    <property type="molecule type" value="Genomic_DNA"/>
</dbReference>
<dbReference type="Proteomes" id="UP001595645">
    <property type="component" value="Unassembled WGS sequence"/>
</dbReference>
<feature type="compositionally biased region" description="Polar residues" evidence="1">
    <location>
        <begin position="61"/>
        <end position="71"/>
    </location>
</feature>
<feature type="compositionally biased region" description="Basic and acidic residues" evidence="1">
    <location>
        <begin position="73"/>
        <end position="85"/>
    </location>
</feature>
<evidence type="ECO:0000256" key="2">
    <source>
        <dbReference type="SAM" id="Phobius"/>
    </source>
</evidence>
<evidence type="ECO:0000256" key="1">
    <source>
        <dbReference type="SAM" id="MobiDB-lite"/>
    </source>
</evidence>
<reference evidence="4" key="1">
    <citation type="journal article" date="2019" name="Int. J. Syst. Evol. Microbiol.">
        <title>The Global Catalogue of Microorganisms (GCM) 10K type strain sequencing project: providing services to taxonomists for standard genome sequencing and annotation.</title>
        <authorList>
            <consortium name="The Broad Institute Genomics Platform"/>
            <consortium name="The Broad Institute Genome Sequencing Center for Infectious Disease"/>
            <person name="Wu L."/>
            <person name="Ma J."/>
        </authorList>
    </citation>
    <scope>NUCLEOTIDE SEQUENCE [LARGE SCALE GENOMIC DNA]</scope>
    <source>
        <strain evidence="4">CGMCC 4.7676</strain>
    </source>
</reference>
<gene>
    <name evidence="3" type="ORF">ACFOSH_03815</name>
</gene>
<protein>
    <submittedName>
        <fullName evidence="3">Uncharacterized protein</fullName>
    </submittedName>
</protein>
<keyword evidence="2" id="KW-1133">Transmembrane helix</keyword>
<name>A0ABV7NSF4_9PSEU</name>
<feature type="region of interest" description="Disordered" evidence="1">
    <location>
        <begin position="59"/>
        <end position="103"/>
    </location>
</feature>
<keyword evidence="2" id="KW-0812">Transmembrane</keyword>
<organism evidence="3 4">
    <name type="scientific">Amycolatopsis speibonae</name>
    <dbReference type="NCBI Taxonomy" id="1450224"/>
    <lineage>
        <taxon>Bacteria</taxon>
        <taxon>Bacillati</taxon>
        <taxon>Actinomycetota</taxon>
        <taxon>Actinomycetes</taxon>
        <taxon>Pseudonocardiales</taxon>
        <taxon>Pseudonocardiaceae</taxon>
        <taxon>Amycolatopsis</taxon>
    </lineage>
</organism>
<accession>A0ABV7NSF4</accession>